<dbReference type="GO" id="GO:0003677">
    <property type="term" value="F:DNA binding"/>
    <property type="evidence" value="ECO:0007669"/>
    <property type="project" value="UniProtKB-KW"/>
</dbReference>
<dbReference type="AlphaFoldDB" id="A0A0B1Z7W4"/>
<dbReference type="InterPro" id="IPR050807">
    <property type="entry name" value="TransReg_Diox_bact_type"/>
</dbReference>
<feature type="domain" description="HTH cro/C1-type" evidence="2">
    <location>
        <begin position="15"/>
        <end position="69"/>
    </location>
</feature>
<accession>A0A0B1Z7W4</accession>
<dbReference type="GeneID" id="99640575"/>
<protein>
    <submittedName>
        <fullName evidence="3">XRE family transcriptional regulator</fullName>
    </submittedName>
</protein>
<dbReference type="PANTHER" id="PTHR46797">
    <property type="entry name" value="HTH-TYPE TRANSCRIPTIONAL REGULATOR"/>
    <property type="match status" value="1"/>
</dbReference>
<evidence type="ECO:0000313" key="4">
    <source>
        <dbReference type="Proteomes" id="UP000030949"/>
    </source>
</evidence>
<gene>
    <name evidence="3" type="ORF">JZ00_02180</name>
</gene>
<dbReference type="PANTHER" id="PTHR46797:SF1">
    <property type="entry name" value="METHYLPHOSPHONATE SYNTHASE"/>
    <property type="match status" value="1"/>
</dbReference>
<dbReference type="GO" id="GO:0005829">
    <property type="term" value="C:cytosol"/>
    <property type="evidence" value="ECO:0007669"/>
    <property type="project" value="TreeGrafter"/>
</dbReference>
<organism evidence="3 4">
    <name type="scientific">Pseudomonas frederiksbergensis</name>
    <dbReference type="NCBI Taxonomy" id="104087"/>
    <lineage>
        <taxon>Bacteria</taxon>
        <taxon>Pseudomonadati</taxon>
        <taxon>Pseudomonadota</taxon>
        <taxon>Gammaproteobacteria</taxon>
        <taxon>Pseudomonadales</taxon>
        <taxon>Pseudomonadaceae</taxon>
        <taxon>Pseudomonas</taxon>
    </lineage>
</organism>
<dbReference type="SMART" id="SM00530">
    <property type="entry name" value="HTH_XRE"/>
    <property type="match status" value="1"/>
</dbReference>
<name>A0A0B1Z7W4_9PSED</name>
<dbReference type="InterPro" id="IPR001387">
    <property type="entry name" value="Cro/C1-type_HTH"/>
</dbReference>
<dbReference type="SUPFAM" id="SSF47413">
    <property type="entry name" value="lambda repressor-like DNA-binding domains"/>
    <property type="match status" value="1"/>
</dbReference>
<sequence>MAHKHPTQAQIGRMIAKHRTQRNLTQEEVAERLGIGSEAISRLERGVVELSVVKLMQLADIFDCRMDELLTESSSRPNDQGQMIAGLLSGLQESDRAFILTTVEQLAAHLSSK</sequence>
<evidence type="ECO:0000259" key="2">
    <source>
        <dbReference type="PROSITE" id="PS50943"/>
    </source>
</evidence>
<dbReference type="InterPro" id="IPR010982">
    <property type="entry name" value="Lambda_DNA-bd_dom_sf"/>
</dbReference>
<proteinExistence type="predicted"/>
<evidence type="ECO:0000313" key="3">
    <source>
        <dbReference type="EMBL" id="KHK66670.1"/>
    </source>
</evidence>
<comment type="caution">
    <text evidence="3">The sequence shown here is derived from an EMBL/GenBank/DDBJ whole genome shotgun (WGS) entry which is preliminary data.</text>
</comment>
<keyword evidence="1" id="KW-0238">DNA-binding</keyword>
<evidence type="ECO:0000256" key="1">
    <source>
        <dbReference type="ARBA" id="ARBA00023125"/>
    </source>
</evidence>
<dbReference type="OrthoDB" id="5524454at2"/>
<reference evidence="4" key="1">
    <citation type="submission" date="2015-03" db="EMBL/GenBank/DDBJ databases">
        <title>Pseudomonas frederiksbergensis hydrocarbon degrader.</title>
        <authorList>
            <person name="Brown L.M."/>
            <person name="Ruiz O.N."/>
            <person name="Mueller S."/>
            <person name="Gunasekera T.S."/>
        </authorList>
    </citation>
    <scope>NUCLEOTIDE SEQUENCE [LARGE SCALE GENOMIC DNA]</scope>
    <source>
        <strain evidence="4">SI8</strain>
    </source>
</reference>
<dbReference type="CDD" id="cd00093">
    <property type="entry name" value="HTH_XRE"/>
    <property type="match status" value="1"/>
</dbReference>
<dbReference type="Pfam" id="PF01381">
    <property type="entry name" value="HTH_3"/>
    <property type="match status" value="1"/>
</dbReference>
<dbReference type="PROSITE" id="PS50943">
    <property type="entry name" value="HTH_CROC1"/>
    <property type="match status" value="1"/>
</dbReference>
<dbReference type="Gene3D" id="1.10.260.40">
    <property type="entry name" value="lambda repressor-like DNA-binding domains"/>
    <property type="match status" value="1"/>
</dbReference>
<dbReference type="GO" id="GO:0003700">
    <property type="term" value="F:DNA-binding transcription factor activity"/>
    <property type="evidence" value="ECO:0007669"/>
    <property type="project" value="TreeGrafter"/>
</dbReference>
<dbReference type="RefSeq" id="WP_027912505.1">
    <property type="nucleotide sequence ID" value="NZ_JQGJ02000002.1"/>
</dbReference>
<dbReference type="EMBL" id="JQGJ01000001">
    <property type="protein sequence ID" value="KHK66670.1"/>
    <property type="molecule type" value="Genomic_DNA"/>
</dbReference>
<dbReference type="Proteomes" id="UP000030949">
    <property type="component" value="Unassembled WGS sequence"/>
</dbReference>